<dbReference type="AlphaFoldDB" id="A0A811N287"/>
<dbReference type="InterPro" id="IPR046357">
    <property type="entry name" value="PPIase_dom_sf"/>
</dbReference>
<dbReference type="Pfam" id="PF00254">
    <property type="entry name" value="FKBP_C"/>
    <property type="match status" value="1"/>
</dbReference>
<keyword evidence="1" id="KW-0697">Rotamase</keyword>
<proteinExistence type="predicted"/>
<dbReference type="PANTHER" id="PTHR47414:SF1">
    <property type="entry name" value="PEPTIDYL-PROLYL CIS-TRANS ISOMERASE FKBP20-2, CHLOROPLASTIC"/>
    <property type="match status" value="1"/>
</dbReference>
<dbReference type="SUPFAM" id="SSF54534">
    <property type="entry name" value="FKBP-like"/>
    <property type="match status" value="1"/>
</dbReference>
<reference evidence="3" key="1">
    <citation type="submission" date="2020-10" db="EMBL/GenBank/DDBJ databases">
        <authorList>
            <person name="Han B."/>
            <person name="Lu T."/>
            <person name="Zhao Q."/>
            <person name="Huang X."/>
            <person name="Zhao Y."/>
        </authorList>
    </citation>
    <scope>NUCLEOTIDE SEQUENCE</scope>
</reference>
<dbReference type="Proteomes" id="UP000604825">
    <property type="component" value="Unassembled WGS sequence"/>
</dbReference>
<organism evidence="3 4">
    <name type="scientific">Miscanthus lutarioriparius</name>
    <dbReference type="NCBI Taxonomy" id="422564"/>
    <lineage>
        <taxon>Eukaryota</taxon>
        <taxon>Viridiplantae</taxon>
        <taxon>Streptophyta</taxon>
        <taxon>Embryophyta</taxon>
        <taxon>Tracheophyta</taxon>
        <taxon>Spermatophyta</taxon>
        <taxon>Magnoliopsida</taxon>
        <taxon>Liliopsida</taxon>
        <taxon>Poales</taxon>
        <taxon>Poaceae</taxon>
        <taxon>PACMAD clade</taxon>
        <taxon>Panicoideae</taxon>
        <taxon>Andropogonodae</taxon>
        <taxon>Andropogoneae</taxon>
        <taxon>Saccharinae</taxon>
        <taxon>Miscanthus</taxon>
    </lineage>
</organism>
<feature type="domain" description="PPIase FKBP-type" evidence="2">
    <location>
        <begin position="243"/>
        <end position="317"/>
    </location>
</feature>
<dbReference type="GO" id="GO:0003755">
    <property type="term" value="F:peptidyl-prolyl cis-trans isomerase activity"/>
    <property type="evidence" value="ECO:0007669"/>
    <property type="project" value="UniProtKB-KW"/>
</dbReference>
<dbReference type="EC" id="5.2.1.8" evidence="1"/>
<evidence type="ECO:0000313" key="3">
    <source>
        <dbReference type="EMBL" id="CAD6218037.1"/>
    </source>
</evidence>
<dbReference type="PROSITE" id="PS50059">
    <property type="entry name" value="FKBP_PPIASE"/>
    <property type="match status" value="1"/>
</dbReference>
<name>A0A811N287_9POAL</name>
<evidence type="ECO:0000313" key="4">
    <source>
        <dbReference type="Proteomes" id="UP000604825"/>
    </source>
</evidence>
<dbReference type="InterPro" id="IPR001179">
    <property type="entry name" value="PPIase_FKBP_dom"/>
</dbReference>
<comment type="caution">
    <text evidence="3">The sequence shown here is derived from an EMBL/GenBank/DDBJ whole genome shotgun (WGS) entry which is preliminary data.</text>
</comment>
<dbReference type="InterPro" id="IPR044239">
    <property type="entry name" value="FKBP20-2-like"/>
</dbReference>
<dbReference type="Gene3D" id="3.10.50.40">
    <property type="match status" value="1"/>
</dbReference>
<keyword evidence="1" id="KW-0413">Isomerase</keyword>
<dbReference type="OrthoDB" id="1902587at2759"/>
<evidence type="ECO:0000259" key="2">
    <source>
        <dbReference type="PROSITE" id="PS50059"/>
    </source>
</evidence>
<evidence type="ECO:0000256" key="1">
    <source>
        <dbReference type="PROSITE-ProRule" id="PRU00277"/>
    </source>
</evidence>
<gene>
    <name evidence="3" type="ORF">NCGR_LOCUS11968</name>
</gene>
<accession>A0A811N287</accession>
<dbReference type="EMBL" id="CAJGYO010000003">
    <property type="protein sequence ID" value="CAD6218037.1"/>
    <property type="molecule type" value="Genomic_DNA"/>
</dbReference>
<comment type="catalytic activity">
    <reaction evidence="1">
        <text>[protein]-peptidylproline (omega=180) = [protein]-peptidylproline (omega=0)</text>
        <dbReference type="Rhea" id="RHEA:16237"/>
        <dbReference type="Rhea" id="RHEA-COMP:10747"/>
        <dbReference type="Rhea" id="RHEA-COMP:10748"/>
        <dbReference type="ChEBI" id="CHEBI:83833"/>
        <dbReference type="ChEBI" id="CHEBI:83834"/>
        <dbReference type="EC" id="5.2.1.8"/>
    </reaction>
</comment>
<dbReference type="PANTHER" id="PTHR47414">
    <property type="entry name" value="PEPTIDYL-PROLYL CIS-TRANS ISOMERASE FKBP20-2, CHLOROPLASTIC"/>
    <property type="match status" value="1"/>
</dbReference>
<keyword evidence="4" id="KW-1185">Reference proteome</keyword>
<sequence>MRRGALGSLTRRPSRHLVRSLSLRLGAVHLGPCAERPQSERNGTDWMPSSSLFAMEADPKPKIQTRRSAYPLRRNCVHRREETLKRGAPFGGGEEMELTPSSRSVLSSCNRLAARAPCMTASAGARRKEKGVVCILSGSEEEDVVRRRIRRRAAFSLLLASPALSVAFSAYGKSKTMNPYDERRLLQQNKKIQEANRAPEDFPNFIREGFQVKVVTTDNYITRDSGLMYEDIKVGTGDSPKDGQQIIFHYVGYNEAGRRIDSTYIQGSPAKIRLGNGTLVPGKSHLILDIDTSGFEEGIRDMKPGGKRRIIIPPELGPPCILSGECPIWLINFSRGWRDPWPEEEEIENMEGINSSTL</sequence>
<protein>
    <recommendedName>
        <fullName evidence="1">peptidylprolyl isomerase</fullName>
        <ecNumber evidence="1">5.2.1.8</ecNumber>
    </recommendedName>
</protein>